<organism evidence="2 3">
    <name type="scientific">Gymnopilus junonius</name>
    <name type="common">Spectacular rustgill mushroom</name>
    <name type="synonym">Gymnopilus spectabilis subsp. junonius</name>
    <dbReference type="NCBI Taxonomy" id="109634"/>
    <lineage>
        <taxon>Eukaryota</taxon>
        <taxon>Fungi</taxon>
        <taxon>Dikarya</taxon>
        <taxon>Basidiomycota</taxon>
        <taxon>Agaricomycotina</taxon>
        <taxon>Agaricomycetes</taxon>
        <taxon>Agaricomycetidae</taxon>
        <taxon>Agaricales</taxon>
        <taxon>Agaricineae</taxon>
        <taxon>Hymenogastraceae</taxon>
        <taxon>Gymnopilus</taxon>
    </lineage>
</organism>
<accession>A0A9P5TV96</accession>
<gene>
    <name evidence="2" type="ORF">CPB84DRAFT_1758622</name>
</gene>
<dbReference type="AlphaFoldDB" id="A0A9P5TV96"/>
<evidence type="ECO:0000256" key="1">
    <source>
        <dbReference type="SAM" id="MobiDB-lite"/>
    </source>
</evidence>
<sequence>MSMPSRTSLAELLLGRIYGPYPDHIILRHDFPRKGSKLRMKAFQMHFSGDKQVTGFDETEYITNPPVGSRLEKNPEVVFFGMVEVENLDWLSEKGLEYLEADFKEHEENACLDYCRSGLTLKTAYELRKLDSPFLRVKVCCRKSLLAHFLTSKNDPEKLLVYSQSERVKRIYWIQSLHPVTYAASRNFFDRYRLRALIEELVLTDPNHTPLEDRNINWLIKRYFETIRPRDKEKRYIMKTSIEDEIAGEPRHLRHISHAEIRSYFAAHAEWLLAQQIASKQGSNKLVNPREWITFCKEVRKDAAEAKRHQVRWGVAHGCDVGHNGQYHLAQSLAKFGETSHFWDIQLRSAQRKKSKLSRKQSPEHGIPQNTIAQLVPYHYDSDFTEPSTSEPSESESEISFSTPKIPGFVMEVPKIANGQFKWNCAGCSFQIDLLNLSQENARILPGDTLSLLTSKSWTIHNTRIQEALYYVVSHHYQTQHLGPNSVDVVQSEHGKWQVAHRSNRRPQQKNAAVVIKEEESIPVESSLQLRRSSRMHRRPRRHDEDWS</sequence>
<evidence type="ECO:0000313" key="2">
    <source>
        <dbReference type="EMBL" id="KAF8914178.1"/>
    </source>
</evidence>
<keyword evidence="3" id="KW-1185">Reference proteome</keyword>
<dbReference type="Proteomes" id="UP000724874">
    <property type="component" value="Unassembled WGS sequence"/>
</dbReference>
<feature type="compositionally biased region" description="Basic residues" evidence="1">
    <location>
        <begin position="532"/>
        <end position="541"/>
    </location>
</feature>
<dbReference type="EMBL" id="JADNYJ010000001">
    <property type="protein sequence ID" value="KAF8914178.1"/>
    <property type="molecule type" value="Genomic_DNA"/>
</dbReference>
<feature type="region of interest" description="Disordered" evidence="1">
    <location>
        <begin position="522"/>
        <end position="548"/>
    </location>
</feature>
<name>A0A9P5TV96_GYMJU</name>
<protein>
    <submittedName>
        <fullName evidence="2">Uncharacterized protein</fullName>
    </submittedName>
</protein>
<proteinExistence type="predicted"/>
<reference evidence="2" key="1">
    <citation type="submission" date="2020-11" db="EMBL/GenBank/DDBJ databases">
        <authorList>
            <consortium name="DOE Joint Genome Institute"/>
            <person name="Ahrendt S."/>
            <person name="Riley R."/>
            <person name="Andreopoulos W."/>
            <person name="LaButti K."/>
            <person name="Pangilinan J."/>
            <person name="Ruiz-duenas F.J."/>
            <person name="Barrasa J.M."/>
            <person name="Sanchez-Garcia M."/>
            <person name="Camarero S."/>
            <person name="Miyauchi S."/>
            <person name="Serrano A."/>
            <person name="Linde D."/>
            <person name="Babiker R."/>
            <person name="Drula E."/>
            <person name="Ayuso-Fernandez I."/>
            <person name="Pacheco R."/>
            <person name="Padilla G."/>
            <person name="Ferreira P."/>
            <person name="Barriuso J."/>
            <person name="Kellner H."/>
            <person name="Castanera R."/>
            <person name="Alfaro M."/>
            <person name="Ramirez L."/>
            <person name="Pisabarro A.G."/>
            <person name="Kuo A."/>
            <person name="Tritt A."/>
            <person name="Lipzen A."/>
            <person name="He G."/>
            <person name="Yan M."/>
            <person name="Ng V."/>
            <person name="Cullen D."/>
            <person name="Martin F."/>
            <person name="Rosso M.-N."/>
            <person name="Henrissat B."/>
            <person name="Hibbett D."/>
            <person name="Martinez A.T."/>
            <person name="Grigoriev I.V."/>
        </authorList>
    </citation>
    <scope>NUCLEOTIDE SEQUENCE</scope>
    <source>
        <strain evidence="2">AH 44721</strain>
    </source>
</reference>
<comment type="caution">
    <text evidence="2">The sequence shown here is derived from an EMBL/GenBank/DDBJ whole genome shotgun (WGS) entry which is preliminary data.</text>
</comment>
<evidence type="ECO:0000313" key="3">
    <source>
        <dbReference type="Proteomes" id="UP000724874"/>
    </source>
</evidence>
<dbReference type="OrthoDB" id="3226250at2759"/>